<gene>
    <name evidence="3" type="ORF">SAMN04515674_10812</name>
</gene>
<dbReference type="OrthoDB" id="974660at2"/>
<keyword evidence="2" id="KW-0732">Signal</keyword>
<evidence type="ECO:0008006" key="5">
    <source>
        <dbReference type="Google" id="ProtNLM"/>
    </source>
</evidence>
<organism evidence="3 4">
    <name type="scientific">Pseudarcicella hirudinis</name>
    <dbReference type="NCBI Taxonomy" id="1079859"/>
    <lineage>
        <taxon>Bacteria</taxon>
        <taxon>Pseudomonadati</taxon>
        <taxon>Bacteroidota</taxon>
        <taxon>Cytophagia</taxon>
        <taxon>Cytophagales</taxon>
        <taxon>Flectobacillaceae</taxon>
        <taxon>Pseudarcicella</taxon>
    </lineage>
</organism>
<feature type="region of interest" description="Disordered" evidence="1">
    <location>
        <begin position="448"/>
        <end position="467"/>
    </location>
</feature>
<feature type="chain" id="PRO_5011590146" description="Right handed beta helix region" evidence="2">
    <location>
        <begin position="23"/>
        <end position="467"/>
    </location>
</feature>
<dbReference type="EMBL" id="FOXH01000008">
    <property type="protein sequence ID" value="SFP97495.1"/>
    <property type="molecule type" value="Genomic_DNA"/>
</dbReference>
<keyword evidence="4" id="KW-1185">Reference proteome</keyword>
<reference evidence="3 4" key="1">
    <citation type="submission" date="2016-10" db="EMBL/GenBank/DDBJ databases">
        <authorList>
            <person name="de Groot N.N."/>
        </authorList>
    </citation>
    <scope>NUCLEOTIDE SEQUENCE [LARGE SCALE GENOMIC DNA]</scope>
    <source>
        <strain evidence="4">E92,LMG 26720,CCM 7988</strain>
    </source>
</reference>
<evidence type="ECO:0000313" key="4">
    <source>
        <dbReference type="Proteomes" id="UP000199306"/>
    </source>
</evidence>
<evidence type="ECO:0000256" key="2">
    <source>
        <dbReference type="SAM" id="SignalP"/>
    </source>
</evidence>
<feature type="signal peptide" evidence="2">
    <location>
        <begin position="1"/>
        <end position="22"/>
    </location>
</feature>
<dbReference type="InterPro" id="IPR011050">
    <property type="entry name" value="Pectin_lyase_fold/virulence"/>
</dbReference>
<dbReference type="STRING" id="1079859.SAMN04515674_10812"/>
<dbReference type="AlphaFoldDB" id="A0A1I5UQI4"/>
<dbReference type="RefSeq" id="WP_092017861.1">
    <property type="nucleotide sequence ID" value="NZ_FOXH01000008.1"/>
</dbReference>
<sequence length="467" mass="49806">MKKFSNLLIAICLLACVFSCSKSDEVVTVSQPLLTIGKAVDNKTPLSGSIKGTMKSDSVYNVNGDVFINENDTLLIQPGVKIYINGNYSIVVKGTLLSLGSKDKPIYFTVKNVTKTDQIGADPTTDPAYKGLWGGILGETTAKLLVVKWTHVEFGGGKATVSPVSFIANNGNTYPLCFSNPDGVFVLEDSWVYGSVDDPIRTFGGKLHVMRNTFEKSGFTGGECLNIKSGSVGNFAYNLFIGSATNGSKASNNGGKNPQTTIYMYNNTYIDCGYRRAAAGRGGSINFEEGSRGVAYNNLIVNCKYGVRIVGANGTYLGNTLVSADTANIKYGYNFNYVDSTFIANEIYPTGFATKIQSTDIPAPGSFLPASYKPGQVYDGSAVVGKNNPSFVNFPLPQTSKRMRDISVVGTYNFRLQSNSPALGKGFTGFSPLANGVPVSANFGATEITPPNKDLGAYPSDNSGNKH</sequence>
<accession>A0A1I5UQI4</accession>
<dbReference type="Proteomes" id="UP000199306">
    <property type="component" value="Unassembled WGS sequence"/>
</dbReference>
<name>A0A1I5UQI4_9BACT</name>
<proteinExistence type="predicted"/>
<evidence type="ECO:0000313" key="3">
    <source>
        <dbReference type="EMBL" id="SFP97495.1"/>
    </source>
</evidence>
<dbReference type="SUPFAM" id="SSF51126">
    <property type="entry name" value="Pectin lyase-like"/>
    <property type="match status" value="1"/>
</dbReference>
<evidence type="ECO:0000256" key="1">
    <source>
        <dbReference type="SAM" id="MobiDB-lite"/>
    </source>
</evidence>
<protein>
    <recommendedName>
        <fullName evidence="5">Right handed beta helix region</fullName>
    </recommendedName>
</protein>